<dbReference type="InterPro" id="IPR012547">
    <property type="entry name" value="PDDEXK_9"/>
</dbReference>
<dbReference type="EMBL" id="FMWK01000019">
    <property type="protein sequence ID" value="SCZ81182.1"/>
    <property type="molecule type" value="Genomic_DNA"/>
</dbReference>
<dbReference type="InterPro" id="IPR018631">
    <property type="entry name" value="AAA-ATPase-like_dom"/>
</dbReference>
<accession>A0A1G5S438</accession>
<reference evidence="2 3" key="1">
    <citation type="submission" date="2016-10" db="EMBL/GenBank/DDBJ databases">
        <authorList>
            <person name="de Groot N.N."/>
        </authorList>
    </citation>
    <scope>NUCLEOTIDE SEQUENCE [LARGE SCALE GENOMIC DNA]</scope>
    <source>
        <strain evidence="2 3">DSM 10317</strain>
    </source>
</reference>
<feature type="domain" description="AAA-ATPase-like" evidence="1">
    <location>
        <begin position="64"/>
        <end position="288"/>
    </location>
</feature>
<dbReference type="InterPro" id="IPR027417">
    <property type="entry name" value="P-loop_NTPase"/>
</dbReference>
<dbReference type="PANTHER" id="PTHR34825:SF1">
    <property type="entry name" value="AAA-ATPASE-LIKE DOMAIN-CONTAINING PROTEIN"/>
    <property type="match status" value="1"/>
</dbReference>
<dbReference type="AlphaFoldDB" id="A0A1G5S438"/>
<evidence type="ECO:0000313" key="3">
    <source>
        <dbReference type="Proteomes" id="UP000199428"/>
    </source>
</evidence>
<organism evidence="2 3">
    <name type="scientific">Pseudobutyrivibrio xylanivorans</name>
    <dbReference type="NCBI Taxonomy" id="185007"/>
    <lineage>
        <taxon>Bacteria</taxon>
        <taxon>Bacillati</taxon>
        <taxon>Bacillota</taxon>
        <taxon>Clostridia</taxon>
        <taxon>Lachnospirales</taxon>
        <taxon>Lachnospiraceae</taxon>
        <taxon>Pseudobutyrivibrio</taxon>
    </lineage>
</organism>
<evidence type="ECO:0000313" key="2">
    <source>
        <dbReference type="EMBL" id="SCZ81182.1"/>
    </source>
</evidence>
<sequence>MLISEAATKWGVSERAVRDMCIAGRILGAEKHNGKWVLPDDAVRPDDGRIKTGEYIKTKSQAMPIGVSDYIRAQSDYYYVDKTLLIKEILDQKSLVTLFTRPRRFGKTLNMDMLRVFFEISSDNTENYFKDKKIAKFGKKYMDYQGKYPVIFLSFKDVKFDTWEETFDKLSELVQIEFGRHQELMTSDALLDYEKEYYSKVLSKSANKVELSSALENLSRMLNNHYGAAPIIIIDEYDTPIQEGYSKDFYGDIIDFMRNFFSGGFKDNKNLSFGFLTGILRIAQESIFSGLNNITVNTIMDDEYSEFFGFTKGEVADILYDFGMGENISEAEKWYNGYCFGSTEIFNPWSIINYVSKNGLPQAYWVSTGKNEVLEDVLNVATEDISERLNMLLLGEKVIARIDQNVVYRSLTENPANIYSLLLMAGYLKPVNKQIQMDGSYLCEIEIPNQEIAAVFKIEIMSHLLQVGAVQQSTANRIAESLYARDFVLLQQALVEYMNKSMSFYDASAEGFYHGLTLGIVAMMDNTYRIKSNRESGEGRFDLALFPRENQYPGIIMEFKWKNNLSEKALSDLAEEALTQISAKSYDIEMKDLGVNETIKIGAAFSGKNVVIKTL</sequence>
<gene>
    <name evidence="2" type="ORF">SAMN02910350_02679</name>
</gene>
<dbReference type="SUPFAM" id="SSF52540">
    <property type="entry name" value="P-loop containing nucleoside triphosphate hydrolases"/>
    <property type="match status" value="1"/>
</dbReference>
<dbReference type="PANTHER" id="PTHR34825">
    <property type="entry name" value="CONSERVED PROTEIN, WITH A WEAK D-GALACTARATE DEHYDRATASE/ALTRONATE HYDROLASE DOMAIN"/>
    <property type="match status" value="1"/>
</dbReference>
<name>A0A1G5S438_PSEXY</name>
<evidence type="ECO:0000259" key="1">
    <source>
        <dbReference type="Pfam" id="PF09820"/>
    </source>
</evidence>
<protein>
    <submittedName>
        <fullName evidence="2">PD-(D/E)XK nuclease superfamily protein</fullName>
    </submittedName>
</protein>
<dbReference type="Pfam" id="PF08011">
    <property type="entry name" value="PDDEXK_9"/>
    <property type="match status" value="1"/>
</dbReference>
<dbReference type="RefSeq" id="WP_090164041.1">
    <property type="nucleotide sequence ID" value="NZ_FMWK01000019.1"/>
</dbReference>
<dbReference type="Pfam" id="PF09820">
    <property type="entry name" value="AAA-ATPase_like"/>
    <property type="match status" value="1"/>
</dbReference>
<proteinExistence type="predicted"/>
<dbReference type="Proteomes" id="UP000199428">
    <property type="component" value="Unassembled WGS sequence"/>
</dbReference>